<reference evidence="2 3" key="1">
    <citation type="journal article" date="2018" name="Gigascience">
        <title>Genomes of trombidid mites reveal novel predicted allergens and laterally-transferred genes associated with secondary metabolism.</title>
        <authorList>
            <person name="Dong X."/>
            <person name="Chaisiri K."/>
            <person name="Xia D."/>
            <person name="Armstrong S.D."/>
            <person name="Fang Y."/>
            <person name="Donnelly M.J."/>
            <person name="Kadowaki T."/>
            <person name="McGarry J.W."/>
            <person name="Darby A.C."/>
            <person name="Makepeace B.L."/>
        </authorList>
    </citation>
    <scope>NUCLEOTIDE SEQUENCE [LARGE SCALE GENOMIC DNA]</scope>
    <source>
        <strain evidence="2">UoL-UT</strain>
    </source>
</reference>
<dbReference type="Pfam" id="PF13927">
    <property type="entry name" value="Ig_3"/>
    <property type="match status" value="1"/>
</dbReference>
<protein>
    <submittedName>
        <fullName evidence="2">Lachesin-like protein</fullName>
    </submittedName>
</protein>
<dbReference type="InterPro" id="IPR036179">
    <property type="entry name" value="Ig-like_dom_sf"/>
</dbReference>
<dbReference type="InterPro" id="IPR003599">
    <property type="entry name" value="Ig_sub"/>
</dbReference>
<dbReference type="SMART" id="SM00408">
    <property type="entry name" value="IGc2"/>
    <property type="match status" value="2"/>
</dbReference>
<dbReference type="Pfam" id="PF07686">
    <property type="entry name" value="V-set"/>
    <property type="match status" value="1"/>
</dbReference>
<dbReference type="VEuPathDB" id="VectorBase:LDEU012293"/>
<dbReference type="AlphaFoldDB" id="A0A443RWJ1"/>
<comment type="caution">
    <text evidence="2">The sequence shown here is derived from an EMBL/GenBank/DDBJ whole genome shotgun (WGS) entry which is preliminary data.</text>
</comment>
<dbReference type="EMBL" id="NCKV01023091">
    <property type="protein sequence ID" value="RWS19747.1"/>
    <property type="molecule type" value="Genomic_DNA"/>
</dbReference>
<feature type="domain" description="Ig-like" evidence="1">
    <location>
        <begin position="1"/>
        <end position="97"/>
    </location>
</feature>
<feature type="domain" description="Ig-like" evidence="1">
    <location>
        <begin position="120"/>
        <end position="210"/>
    </location>
</feature>
<evidence type="ECO:0000313" key="3">
    <source>
        <dbReference type="Proteomes" id="UP000288716"/>
    </source>
</evidence>
<feature type="non-terminal residue" evidence="2">
    <location>
        <position position="1"/>
    </location>
</feature>
<dbReference type="CDD" id="cd00096">
    <property type="entry name" value="Ig"/>
    <property type="match status" value="1"/>
</dbReference>
<dbReference type="STRING" id="299467.A0A443RWJ1"/>
<accession>A0A443RWJ1</accession>
<organism evidence="2 3">
    <name type="scientific">Leptotrombidium deliense</name>
    <dbReference type="NCBI Taxonomy" id="299467"/>
    <lineage>
        <taxon>Eukaryota</taxon>
        <taxon>Metazoa</taxon>
        <taxon>Ecdysozoa</taxon>
        <taxon>Arthropoda</taxon>
        <taxon>Chelicerata</taxon>
        <taxon>Arachnida</taxon>
        <taxon>Acari</taxon>
        <taxon>Acariformes</taxon>
        <taxon>Trombidiformes</taxon>
        <taxon>Prostigmata</taxon>
        <taxon>Anystina</taxon>
        <taxon>Parasitengona</taxon>
        <taxon>Trombiculoidea</taxon>
        <taxon>Trombiculidae</taxon>
        <taxon>Leptotrombidium</taxon>
    </lineage>
</organism>
<dbReference type="PROSITE" id="PS50835">
    <property type="entry name" value="IG_LIKE"/>
    <property type="match status" value="2"/>
</dbReference>
<dbReference type="Gene3D" id="2.60.40.10">
    <property type="entry name" value="Immunoglobulins"/>
    <property type="match status" value="2"/>
</dbReference>
<dbReference type="InterPro" id="IPR013783">
    <property type="entry name" value="Ig-like_fold"/>
</dbReference>
<dbReference type="PANTHER" id="PTHR23278">
    <property type="entry name" value="SIDESTEP PROTEIN"/>
    <property type="match status" value="1"/>
</dbReference>
<sequence length="210" mass="23436">EAFAESTANVTAVTGGTVNLPCNITAPTSDDTVAMILWYKGESKTPIYALDARRGTLDEAKRLAMRNKMFMNTTTKPAVLMIEDLVEDDAGKYLCSVYFRKHWNIDFNVSLKLILPPEKPVIMNSNGKTLSTLIGPYNEGDRLVLICEVNSGNPPPSVTWWRDSVLIDETYERTDKGATRNEFQIKSLQRHDLMAMLTCKASNNNITIPS</sequence>
<dbReference type="InterPro" id="IPR003598">
    <property type="entry name" value="Ig_sub2"/>
</dbReference>
<dbReference type="InterPro" id="IPR013106">
    <property type="entry name" value="Ig_V-set"/>
</dbReference>
<dbReference type="InterPro" id="IPR007110">
    <property type="entry name" value="Ig-like_dom"/>
</dbReference>
<gene>
    <name evidence="2" type="ORF">B4U80_07308</name>
</gene>
<name>A0A443RWJ1_9ACAR</name>
<evidence type="ECO:0000313" key="2">
    <source>
        <dbReference type="EMBL" id="RWS19747.1"/>
    </source>
</evidence>
<dbReference type="OrthoDB" id="10006996at2759"/>
<evidence type="ECO:0000259" key="1">
    <source>
        <dbReference type="PROSITE" id="PS50835"/>
    </source>
</evidence>
<dbReference type="Proteomes" id="UP000288716">
    <property type="component" value="Unassembled WGS sequence"/>
</dbReference>
<dbReference type="SUPFAM" id="SSF48726">
    <property type="entry name" value="Immunoglobulin"/>
    <property type="match status" value="2"/>
</dbReference>
<keyword evidence="3" id="KW-1185">Reference proteome</keyword>
<dbReference type="SMART" id="SM00409">
    <property type="entry name" value="IG"/>
    <property type="match status" value="2"/>
</dbReference>
<dbReference type="PANTHER" id="PTHR23278:SF19">
    <property type="entry name" value="OBSCURIN"/>
    <property type="match status" value="1"/>
</dbReference>
<proteinExistence type="predicted"/>